<dbReference type="InterPro" id="IPR001926">
    <property type="entry name" value="TrpB-like_PALP"/>
</dbReference>
<dbReference type="NCBIfam" id="TIGR00263">
    <property type="entry name" value="trpB"/>
    <property type="match status" value="1"/>
</dbReference>
<comment type="subunit">
    <text evidence="4 11">Tetramer of two alpha and two beta chains.</text>
</comment>
<evidence type="ECO:0000256" key="7">
    <source>
        <dbReference type="ARBA" id="ARBA00022898"/>
    </source>
</evidence>
<dbReference type="PIRSF" id="PIRSF001413">
    <property type="entry name" value="Trp_syn_beta"/>
    <property type="match status" value="1"/>
</dbReference>
<reference evidence="13" key="1">
    <citation type="journal article" date="2020" name="mSystems">
        <title>Genome- and Community-Level Interaction Insights into Carbon Utilization and Element Cycling Functions of Hydrothermarchaeota in Hydrothermal Sediment.</title>
        <authorList>
            <person name="Zhou Z."/>
            <person name="Liu Y."/>
            <person name="Xu W."/>
            <person name="Pan J."/>
            <person name="Luo Z.H."/>
            <person name="Li M."/>
        </authorList>
    </citation>
    <scope>NUCLEOTIDE SEQUENCE [LARGE SCALE GENOMIC DNA]</scope>
    <source>
        <strain evidence="13">SpSt-114</strain>
    </source>
</reference>
<dbReference type="InterPro" id="IPR006653">
    <property type="entry name" value="Trp_synth_b_CS"/>
</dbReference>
<keyword evidence="7 11" id="KW-0663">Pyridoxal phosphate</keyword>
<evidence type="ECO:0000256" key="2">
    <source>
        <dbReference type="ARBA" id="ARBA00004733"/>
    </source>
</evidence>
<evidence type="ECO:0000259" key="12">
    <source>
        <dbReference type="Pfam" id="PF00291"/>
    </source>
</evidence>
<dbReference type="UniPathway" id="UPA00035">
    <property type="reaction ID" value="UER00044"/>
</dbReference>
<organism evidence="13">
    <name type="scientific">Thermocrinis ruber</name>
    <dbReference type="NCBI Taxonomy" id="75906"/>
    <lineage>
        <taxon>Bacteria</taxon>
        <taxon>Pseudomonadati</taxon>
        <taxon>Aquificota</taxon>
        <taxon>Aquificia</taxon>
        <taxon>Aquificales</taxon>
        <taxon>Aquificaceae</taxon>
        <taxon>Thermocrinis</taxon>
    </lineage>
</organism>
<gene>
    <name evidence="11 13" type="primary">trpB</name>
    <name evidence="13" type="ORF">ENN04_09250</name>
</gene>
<dbReference type="PROSITE" id="PS00168">
    <property type="entry name" value="TRP_SYNTHASE_BETA"/>
    <property type="match status" value="1"/>
</dbReference>
<dbReference type="EMBL" id="DSAC01000114">
    <property type="protein sequence ID" value="HHO74794.1"/>
    <property type="molecule type" value="Genomic_DNA"/>
</dbReference>
<evidence type="ECO:0000256" key="5">
    <source>
        <dbReference type="ARBA" id="ARBA00022605"/>
    </source>
</evidence>
<name>A0A7C5X5P5_9AQUI</name>
<dbReference type="HAMAP" id="MF_00133">
    <property type="entry name" value="Trp_synth_beta"/>
    <property type="match status" value="1"/>
</dbReference>
<sequence>MKVPNERGYFGSFGGRFVPETLMYALEELEEEYQKVKEDPSFWQEFEYYLREFAGRPTPLYFAKNLTEYAGGAKIYIKREDLLHTGAHKINNTLGQALLAKRMGKNRIIAETGAGQHGVATATACALLGLECVVYMGEEDAQRQRLNVFRMKLLGAEVRVVKSGSRTLKDAINEALRDWVANVETTHYIIGSVVGPHPFPMMVRDFQSVIGKEAKEQILEKEGKLPKAVVACVGGGSNAMGIFYPFVEDEGVRLVGVEAGGLGLETGKHSASINAGQVGILHGMKSFFLQDEEGQILTTHSISAGLDYPGVGPEHAYLFESGRAEYVYATDQEALEGFKLLSRLEGIIPALEPAHAVPKVVEIASKLSKEDIVIFNLSGRGDKDMETVMKHLGGEV</sequence>
<comment type="catalytic activity">
    <reaction evidence="10 11">
        <text>(1S,2R)-1-C-(indol-3-yl)glycerol 3-phosphate + L-serine = D-glyceraldehyde 3-phosphate + L-tryptophan + H2O</text>
        <dbReference type="Rhea" id="RHEA:10532"/>
        <dbReference type="ChEBI" id="CHEBI:15377"/>
        <dbReference type="ChEBI" id="CHEBI:33384"/>
        <dbReference type="ChEBI" id="CHEBI:57912"/>
        <dbReference type="ChEBI" id="CHEBI:58866"/>
        <dbReference type="ChEBI" id="CHEBI:59776"/>
        <dbReference type="EC" id="4.2.1.20"/>
    </reaction>
</comment>
<evidence type="ECO:0000313" key="13">
    <source>
        <dbReference type="EMBL" id="HHO74794.1"/>
    </source>
</evidence>
<comment type="similarity">
    <text evidence="3 11">Belongs to the TrpB family.</text>
</comment>
<comment type="caution">
    <text evidence="13">The sequence shown here is derived from an EMBL/GenBank/DDBJ whole genome shotgun (WGS) entry which is preliminary data.</text>
</comment>
<proteinExistence type="inferred from homology"/>
<comment type="pathway">
    <text evidence="2 11">Amino-acid biosynthesis; L-tryptophan biosynthesis; L-tryptophan from chorismate: step 5/5.</text>
</comment>
<keyword evidence="6 11" id="KW-0822">Tryptophan biosynthesis</keyword>
<keyword evidence="8 11" id="KW-0057">Aromatic amino acid biosynthesis</keyword>
<evidence type="ECO:0000256" key="9">
    <source>
        <dbReference type="ARBA" id="ARBA00023239"/>
    </source>
</evidence>
<dbReference type="FunFam" id="3.40.50.1100:FF:000001">
    <property type="entry name" value="Tryptophan synthase beta chain"/>
    <property type="match status" value="1"/>
</dbReference>
<dbReference type="InterPro" id="IPR006654">
    <property type="entry name" value="Trp_synth_beta"/>
</dbReference>
<dbReference type="GO" id="GO:0005737">
    <property type="term" value="C:cytoplasm"/>
    <property type="evidence" value="ECO:0007669"/>
    <property type="project" value="TreeGrafter"/>
</dbReference>
<dbReference type="Gene3D" id="3.40.50.1100">
    <property type="match status" value="2"/>
</dbReference>
<evidence type="ECO:0000256" key="8">
    <source>
        <dbReference type="ARBA" id="ARBA00023141"/>
    </source>
</evidence>
<dbReference type="PANTHER" id="PTHR48077:SF3">
    <property type="entry name" value="TRYPTOPHAN SYNTHASE"/>
    <property type="match status" value="1"/>
</dbReference>
<evidence type="ECO:0000256" key="11">
    <source>
        <dbReference type="HAMAP-Rule" id="MF_00133"/>
    </source>
</evidence>
<feature type="domain" description="Tryptophan synthase beta chain-like PALP" evidence="12">
    <location>
        <begin position="54"/>
        <end position="379"/>
    </location>
</feature>
<accession>A0A7C5X5P5</accession>
<protein>
    <recommendedName>
        <fullName evidence="11">Tryptophan synthase beta chain</fullName>
        <ecNumber evidence="11">4.2.1.20</ecNumber>
    </recommendedName>
</protein>
<evidence type="ECO:0000256" key="6">
    <source>
        <dbReference type="ARBA" id="ARBA00022822"/>
    </source>
</evidence>
<keyword evidence="5 11" id="KW-0028">Amino-acid biosynthesis</keyword>
<dbReference type="SUPFAM" id="SSF53686">
    <property type="entry name" value="Tryptophan synthase beta subunit-like PLP-dependent enzymes"/>
    <property type="match status" value="1"/>
</dbReference>
<dbReference type="AlphaFoldDB" id="A0A7C5X5P5"/>
<evidence type="ECO:0000256" key="3">
    <source>
        <dbReference type="ARBA" id="ARBA00009982"/>
    </source>
</evidence>
<evidence type="ECO:0000256" key="4">
    <source>
        <dbReference type="ARBA" id="ARBA00011270"/>
    </source>
</evidence>
<dbReference type="CDD" id="cd06446">
    <property type="entry name" value="Trp-synth_B"/>
    <property type="match status" value="1"/>
</dbReference>
<dbReference type="InterPro" id="IPR036052">
    <property type="entry name" value="TrpB-like_PALP_sf"/>
</dbReference>
<dbReference type="GO" id="GO:0004834">
    <property type="term" value="F:tryptophan synthase activity"/>
    <property type="evidence" value="ECO:0007669"/>
    <property type="project" value="UniProtKB-UniRule"/>
</dbReference>
<dbReference type="PANTHER" id="PTHR48077">
    <property type="entry name" value="TRYPTOPHAN SYNTHASE-RELATED"/>
    <property type="match status" value="1"/>
</dbReference>
<keyword evidence="9 11" id="KW-0456">Lyase</keyword>
<comment type="function">
    <text evidence="11">The beta subunit is responsible for the synthesis of L-tryptophan from indole and L-serine.</text>
</comment>
<dbReference type="InterPro" id="IPR023026">
    <property type="entry name" value="Trp_synth_beta/beta-like"/>
</dbReference>
<evidence type="ECO:0000256" key="1">
    <source>
        <dbReference type="ARBA" id="ARBA00001933"/>
    </source>
</evidence>
<comment type="cofactor">
    <cofactor evidence="1 11">
        <name>pyridoxal 5'-phosphate</name>
        <dbReference type="ChEBI" id="CHEBI:597326"/>
    </cofactor>
</comment>
<evidence type="ECO:0000256" key="10">
    <source>
        <dbReference type="ARBA" id="ARBA00049047"/>
    </source>
</evidence>
<dbReference type="FunFam" id="3.40.50.1100:FF:000004">
    <property type="entry name" value="Tryptophan synthase beta chain"/>
    <property type="match status" value="1"/>
</dbReference>
<dbReference type="Pfam" id="PF00291">
    <property type="entry name" value="PALP"/>
    <property type="match status" value="1"/>
</dbReference>
<feature type="modified residue" description="N6-(pyridoxal phosphate)lysine" evidence="11">
    <location>
        <position position="89"/>
    </location>
</feature>
<dbReference type="EC" id="4.2.1.20" evidence="11"/>